<evidence type="ECO:0000256" key="11">
    <source>
        <dbReference type="SAM" id="Phobius"/>
    </source>
</evidence>
<feature type="domain" description="TRUD" evidence="13">
    <location>
        <begin position="605"/>
        <end position="759"/>
    </location>
</feature>
<dbReference type="InterPro" id="IPR000595">
    <property type="entry name" value="cNMP-bd_dom"/>
</dbReference>
<feature type="region of interest" description="Disordered" evidence="10">
    <location>
        <begin position="1324"/>
        <end position="1370"/>
    </location>
</feature>
<feature type="compositionally biased region" description="Pro residues" evidence="10">
    <location>
        <begin position="24"/>
        <end position="33"/>
    </location>
</feature>
<evidence type="ECO:0000259" key="13">
    <source>
        <dbReference type="PROSITE" id="PS50984"/>
    </source>
</evidence>
<dbReference type="InterPro" id="IPR044751">
    <property type="entry name" value="Ion_transp-like_CBS"/>
</dbReference>
<feature type="region of interest" description="Disordered" evidence="10">
    <location>
        <begin position="1548"/>
        <end position="1616"/>
    </location>
</feature>
<evidence type="ECO:0000313" key="17">
    <source>
        <dbReference type="Proteomes" id="UP001530400"/>
    </source>
</evidence>
<dbReference type="InterPro" id="IPR045095">
    <property type="entry name" value="ACDP"/>
</dbReference>
<dbReference type="PROSITE" id="PS50984">
    <property type="entry name" value="TRUD"/>
    <property type="match status" value="1"/>
</dbReference>
<dbReference type="CDD" id="cd04590">
    <property type="entry name" value="CBS_pair_CorC_HlyC_assoc"/>
    <property type="match status" value="1"/>
</dbReference>
<comment type="caution">
    <text evidence="16">The sequence shown here is derived from an EMBL/GenBank/DDBJ whole genome shotgun (WGS) entry which is preliminary data.</text>
</comment>
<dbReference type="GO" id="GO:0009982">
    <property type="term" value="F:pseudouridine synthase activity"/>
    <property type="evidence" value="ECO:0007669"/>
    <property type="project" value="UniProtKB-ARBA"/>
</dbReference>
<evidence type="ECO:0000256" key="5">
    <source>
        <dbReference type="ARBA" id="ARBA00022989"/>
    </source>
</evidence>
<evidence type="ECO:0000259" key="15">
    <source>
        <dbReference type="PROSITE" id="PS51846"/>
    </source>
</evidence>
<evidence type="ECO:0000256" key="6">
    <source>
        <dbReference type="ARBA" id="ARBA00023136"/>
    </source>
</evidence>
<feature type="region of interest" description="Disordered" evidence="10">
    <location>
        <begin position="144"/>
        <end position="185"/>
    </location>
</feature>
<comment type="subcellular location">
    <subcellularLocation>
        <location evidence="1">Membrane</location>
        <topology evidence="1">Multi-pass membrane protein</topology>
    </subcellularLocation>
</comment>
<gene>
    <name evidence="16" type="ORF">ACHAWO_011813</name>
</gene>
<dbReference type="Pfam" id="PF25562">
    <property type="entry name" value="CNBH_CNNM2_C"/>
    <property type="match status" value="1"/>
</dbReference>
<feature type="transmembrane region" description="Helical" evidence="11">
    <location>
        <begin position="990"/>
        <end position="1015"/>
    </location>
</feature>
<dbReference type="PROSITE" id="PS50042">
    <property type="entry name" value="CNMP_BINDING_3"/>
    <property type="match status" value="1"/>
</dbReference>
<dbReference type="PANTHER" id="PTHR12064:SF94">
    <property type="entry name" value="UNEXTENDED PROTEIN"/>
    <property type="match status" value="1"/>
</dbReference>
<keyword evidence="3 9" id="KW-0812">Transmembrane</keyword>
<dbReference type="InterPro" id="IPR020103">
    <property type="entry name" value="PsdUridine_synth_cat_dom_sf"/>
</dbReference>
<evidence type="ECO:0000256" key="1">
    <source>
        <dbReference type="ARBA" id="ARBA00004141"/>
    </source>
</evidence>
<feature type="domain" description="CBS" evidence="14">
    <location>
        <begin position="1182"/>
        <end position="1243"/>
    </location>
</feature>
<dbReference type="PANTHER" id="PTHR12064">
    <property type="entry name" value="METAL TRANSPORTER CNNM"/>
    <property type="match status" value="1"/>
</dbReference>
<dbReference type="EMBL" id="JALLPJ020001246">
    <property type="protein sequence ID" value="KAL3773145.1"/>
    <property type="molecule type" value="Genomic_DNA"/>
</dbReference>
<dbReference type="PROSITE" id="PS51371">
    <property type="entry name" value="CBS"/>
    <property type="match status" value="2"/>
</dbReference>
<dbReference type="InterPro" id="IPR011760">
    <property type="entry name" value="PsdUridine_synth_TruD_insert"/>
</dbReference>
<dbReference type="InterPro" id="IPR042214">
    <property type="entry name" value="TruD_catalytic"/>
</dbReference>
<feature type="compositionally biased region" description="Basic and acidic residues" evidence="10">
    <location>
        <begin position="164"/>
        <end position="173"/>
    </location>
</feature>
<keyword evidence="8" id="KW-0129">CBS domain</keyword>
<evidence type="ECO:0000256" key="9">
    <source>
        <dbReference type="PROSITE-ProRule" id="PRU01193"/>
    </source>
</evidence>
<feature type="transmembrane region" description="Helical" evidence="11">
    <location>
        <begin position="1107"/>
        <end position="1129"/>
    </location>
</feature>
<dbReference type="GO" id="GO:0001522">
    <property type="term" value="P:pseudouridine synthesis"/>
    <property type="evidence" value="ECO:0007669"/>
    <property type="project" value="UniProtKB-ARBA"/>
</dbReference>
<feature type="compositionally biased region" description="Polar residues" evidence="10">
    <location>
        <begin position="1554"/>
        <end position="1574"/>
    </location>
</feature>
<keyword evidence="4" id="KW-0677">Repeat</keyword>
<dbReference type="PROSITE" id="PS51846">
    <property type="entry name" value="CNNM"/>
    <property type="match status" value="1"/>
</dbReference>
<dbReference type="FunFam" id="3.10.580.10:FF:000006">
    <property type="entry name" value="DUF21 and CBS domain protein"/>
    <property type="match status" value="1"/>
</dbReference>
<dbReference type="InterPro" id="IPR000644">
    <property type="entry name" value="CBS_dom"/>
</dbReference>
<comment type="similarity">
    <text evidence="2">Belongs to the pseudouridine synthase TruD family.</text>
</comment>
<dbReference type="InterPro" id="IPR001656">
    <property type="entry name" value="PsdUridine_synth_TruD"/>
</dbReference>
<evidence type="ECO:0000256" key="3">
    <source>
        <dbReference type="ARBA" id="ARBA00022692"/>
    </source>
</evidence>
<evidence type="ECO:0000313" key="16">
    <source>
        <dbReference type="EMBL" id="KAL3773145.1"/>
    </source>
</evidence>
<evidence type="ECO:0000256" key="10">
    <source>
        <dbReference type="SAM" id="MobiDB-lite"/>
    </source>
</evidence>
<dbReference type="Gene3D" id="3.30.70.3160">
    <property type="match status" value="1"/>
</dbReference>
<protein>
    <submittedName>
        <fullName evidence="16">Uncharacterized protein</fullName>
    </submittedName>
</protein>
<feature type="domain" description="Cyclic nucleotide-binding" evidence="12">
    <location>
        <begin position="1457"/>
        <end position="1534"/>
    </location>
</feature>
<feature type="region of interest" description="Disordered" evidence="10">
    <location>
        <begin position="349"/>
        <end position="382"/>
    </location>
</feature>
<reference evidence="16 17" key="1">
    <citation type="submission" date="2024-10" db="EMBL/GenBank/DDBJ databases">
        <title>Updated reference genomes for cyclostephanoid diatoms.</title>
        <authorList>
            <person name="Roberts W.R."/>
            <person name="Alverson A.J."/>
        </authorList>
    </citation>
    <scope>NUCLEOTIDE SEQUENCE [LARGE SCALE GENOMIC DNA]</scope>
    <source>
        <strain evidence="16 17">AJA010-31</strain>
    </source>
</reference>
<keyword evidence="5 9" id="KW-1133">Transmembrane helix</keyword>
<feature type="region of interest" description="Disordered" evidence="10">
    <location>
        <begin position="233"/>
        <end position="252"/>
    </location>
</feature>
<evidence type="ECO:0000256" key="2">
    <source>
        <dbReference type="ARBA" id="ARBA00007953"/>
    </source>
</evidence>
<feature type="domain" description="CNNM transmembrane" evidence="15">
    <location>
        <begin position="984"/>
        <end position="1163"/>
    </location>
</feature>
<feature type="compositionally biased region" description="Basic and acidic residues" evidence="10">
    <location>
        <begin position="1327"/>
        <end position="1336"/>
    </location>
</feature>
<dbReference type="GO" id="GO:0010960">
    <property type="term" value="P:magnesium ion homeostasis"/>
    <property type="evidence" value="ECO:0007669"/>
    <property type="project" value="UniProtKB-ARBA"/>
</dbReference>
<dbReference type="GO" id="GO:0016020">
    <property type="term" value="C:membrane"/>
    <property type="evidence" value="ECO:0007669"/>
    <property type="project" value="UniProtKB-SubCell"/>
</dbReference>
<evidence type="ECO:0000256" key="4">
    <source>
        <dbReference type="ARBA" id="ARBA00022737"/>
    </source>
</evidence>
<dbReference type="Pfam" id="PF01595">
    <property type="entry name" value="CNNM"/>
    <property type="match status" value="1"/>
</dbReference>
<keyword evidence="17" id="KW-1185">Reference proteome</keyword>
<keyword evidence="7" id="KW-0413">Isomerase</keyword>
<dbReference type="Gene3D" id="3.30.2350.20">
    <property type="entry name" value="TruD, catalytic domain"/>
    <property type="match status" value="1"/>
</dbReference>
<keyword evidence="6 9" id="KW-0472">Membrane</keyword>
<evidence type="ECO:0000256" key="8">
    <source>
        <dbReference type="PROSITE-ProRule" id="PRU00703"/>
    </source>
</evidence>
<proteinExistence type="inferred from homology"/>
<feature type="domain" description="CBS" evidence="14">
    <location>
        <begin position="1250"/>
        <end position="1317"/>
    </location>
</feature>
<evidence type="ECO:0000259" key="14">
    <source>
        <dbReference type="PROSITE" id="PS51371"/>
    </source>
</evidence>
<sequence>MEWKQPPLHRHLSTIGIGPVFICPPPHSLPEPEPAANIDGSKADGKDTTIGPSRSDKCEIIDTWEILGDIKSSPQDFLVREIGWAPYLQSSGDACDGKPSGRLPGWSRKIAGLDCRINDKGTIHSHDKTNDIASCISNRNTADVKQSSVKKSRVEETNSVETSRLPESRKNEPAEEPCAEDSFDHKDPLHDLRRILELCLSKHDTNTDEDGQSFAETETMLKHLSDLQKSAIRSIDSSNPTPAAADGDDRDNEVWIPTSGITQNAMTHAQQNWKLLHQYIRTIFPLLKTEGSAVGPWNKPNSTEPSHKAWVRVDIDKTFFPIASLLAKPSEDLLALYAFRNNGPTIAPSNCSNRTRNNNKHHRGNRTKDAEQQTNNNTVSLDNNGQVLLRLRPDLPRSDRRLIHQTLTSSRRRDFDTSTLNDIHLNQDGVKSTATSAIVVQWSRSAIQGSQKKRKRNDGDDATKPIISAVFCVLRKEQCEHQVAINKIARALKCRVGDIGLAGIKDMQAVTYQFCTLRNVDLKKVQRVNKSLGARVQLSDCVIVQGPDVLLDRGKLLGNRFEITLRNMKRVQRMQIKSDASWKEQYIPVQASHVDAMVKRIRDYGFINFYGEQRVGDAGHQSHVGVRSFDVGKAMLREDFTAAIDLIMDGRSHEVYNPSPEEVEARKVWRKTKDARETLAKLPKNTNNGNDTEVKVVSDPSSVDISQIILPLPGYNIQYPTNEIGELYKAILSQDGIILSKDKIPEATAKGSYRKLIQKASGLSWEMVESEADSKESADVIVSNAKFTFELESGSYATIMLRELTVATMSRDCKEKFAPSTAALTSSIHHRTNHLIAITRSGTDEIREDEEDEPPSRGLWRRRLIIGGYRINSRGRIGWWASLALLVLCLSICDAFPHDGDAKIHPSNTNAVSLSSPNDASMQSIPSSSIDAAIESCSYECCSTLLLDTSSNNLLHQTNLRGSYTRFLQSEPSSSPCPTTESQQILPAGLQYTCIVILLALSAIFSGLTLGLMSLDLSGLEIVMASEDASLARSARAIYPVRKNGNLLLCTLLLGNVAVNSLLSILMADLTSGLVGFLSSTFAIVVFGEIIPQAVCSRFPLQVGEKAVPIVKVFIVLLAAVAWPLAFVLNKVLGREIGTTYSNAEMTKLIELHVRGGHFDHETGAAMTGALRYHGMSVLDAMTPLSNTFMLSSDEKLGFDTVAKIFKTGYSRIPVYEVTKSNVIGLLFVKDLIFLDPEDEIPVKNFVQIFGRGLHIVWPEDKLGHVLKILKKGRSHMALVRDVDHGDGTLDPFYEIKGIITLEDIIEIILGDEIVDETDELVEVNDPDSHPERPDIGEFIGGTLEEDSEVESTSGGDKAKKHSHKSKSTSMKNVDWESRLRLLDERLVDEHLSPDEVRAVAAHLKTNYPKAMELISDKQLKAFLASVPVTEITPAKTCVSEEADDDECNWVPTDHSELLYERGVAADFCTVVLTGKLTVMSGSDKFRSDVSNWGVLGTKALTDPSYVPDFSAWVVPTSHDSSGCRCIKLDRNSFFHAVDNTAVEKTSHLAAESDTAQVSSHEQIQTVDSKTSSPPASPGRISGSIVKKSSDITETAELTDGTKPFHPAYIQTKGQKAVRDRRSKMLNAFLQVTKKESVNGDDYDAAPSK</sequence>
<feature type="region of interest" description="Disordered" evidence="10">
    <location>
        <begin position="24"/>
        <end position="54"/>
    </location>
</feature>
<dbReference type="SUPFAM" id="SSF54631">
    <property type="entry name" value="CBS-domain pair"/>
    <property type="match status" value="1"/>
</dbReference>
<dbReference type="InterPro" id="IPR046342">
    <property type="entry name" value="CBS_dom_sf"/>
</dbReference>
<dbReference type="InterPro" id="IPR002550">
    <property type="entry name" value="CNNM"/>
</dbReference>
<evidence type="ECO:0000259" key="12">
    <source>
        <dbReference type="PROSITE" id="PS50042"/>
    </source>
</evidence>
<dbReference type="Proteomes" id="UP001530400">
    <property type="component" value="Unassembled WGS sequence"/>
</dbReference>
<dbReference type="SUPFAM" id="SSF55120">
    <property type="entry name" value="Pseudouridine synthase"/>
    <property type="match status" value="1"/>
</dbReference>
<organism evidence="16 17">
    <name type="scientific">Cyclotella atomus</name>
    <dbReference type="NCBI Taxonomy" id="382360"/>
    <lineage>
        <taxon>Eukaryota</taxon>
        <taxon>Sar</taxon>
        <taxon>Stramenopiles</taxon>
        <taxon>Ochrophyta</taxon>
        <taxon>Bacillariophyta</taxon>
        <taxon>Coscinodiscophyceae</taxon>
        <taxon>Thalassiosirophycidae</taxon>
        <taxon>Stephanodiscales</taxon>
        <taxon>Stephanodiscaceae</taxon>
        <taxon>Cyclotella</taxon>
    </lineage>
</organism>
<feature type="transmembrane region" description="Helical" evidence="11">
    <location>
        <begin position="1046"/>
        <end position="1068"/>
    </location>
</feature>
<dbReference type="Pfam" id="PF01142">
    <property type="entry name" value="TruD"/>
    <property type="match status" value="2"/>
</dbReference>
<dbReference type="Gene3D" id="3.10.580.10">
    <property type="entry name" value="CBS-domain"/>
    <property type="match status" value="1"/>
</dbReference>
<feature type="compositionally biased region" description="Polar residues" evidence="10">
    <location>
        <begin position="372"/>
        <end position="382"/>
    </location>
</feature>
<feature type="transmembrane region" description="Helical" evidence="11">
    <location>
        <begin position="1074"/>
        <end position="1095"/>
    </location>
</feature>
<name>A0ABD3NJ34_9STRA</name>
<accession>A0ABD3NJ34</accession>
<evidence type="ECO:0000256" key="7">
    <source>
        <dbReference type="ARBA" id="ARBA00023235"/>
    </source>
</evidence>